<dbReference type="InterPro" id="IPR047611">
    <property type="entry name" value="RepABC_RepC"/>
</dbReference>
<dbReference type="NCBIfam" id="NF010396">
    <property type="entry name" value="PRK13824.1"/>
    <property type="match status" value="1"/>
</dbReference>
<reference evidence="5 6" key="1">
    <citation type="submission" date="2020-08" db="EMBL/GenBank/DDBJ databases">
        <title>Genomic Encyclopedia of Type Strains, Phase IV (KMG-V): Genome sequencing to study the core and pangenomes of soil and plant-associated prokaryotes.</title>
        <authorList>
            <person name="Whitman W."/>
        </authorList>
    </citation>
    <scope>NUCLEOTIDE SEQUENCE [LARGE SCALE GENOMIC DNA]</scope>
    <source>
        <strain evidence="5 6">SEMIA 4034</strain>
    </source>
</reference>
<dbReference type="AlphaFoldDB" id="A0A7W9CXR8"/>
<accession>A0A7W9CXR8</accession>
<dbReference type="NCBIfam" id="NF040974">
    <property type="entry name" value="RepABC_RepC"/>
    <property type="match status" value="1"/>
</dbReference>
<proteinExistence type="predicted"/>
<keyword evidence="1" id="KW-0175">Coiled coil</keyword>
<evidence type="ECO:0000313" key="6">
    <source>
        <dbReference type="Proteomes" id="UP000528824"/>
    </source>
</evidence>
<dbReference type="Proteomes" id="UP000528824">
    <property type="component" value="Unassembled WGS sequence"/>
</dbReference>
<name>A0A7W9CXR8_9HYPH</name>
<comment type="caution">
    <text evidence="5">The sequence shown here is derived from an EMBL/GenBank/DDBJ whole genome shotgun (WGS) entry which is preliminary data.</text>
</comment>
<dbReference type="InterPro" id="IPR021760">
    <property type="entry name" value="RepC_C"/>
</dbReference>
<evidence type="ECO:0000259" key="3">
    <source>
        <dbReference type="Pfam" id="PF03428"/>
    </source>
</evidence>
<feature type="coiled-coil region" evidence="1">
    <location>
        <begin position="211"/>
        <end position="245"/>
    </location>
</feature>
<evidence type="ECO:0000259" key="4">
    <source>
        <dbReference type="Pfam" id="PF11800"/>
    </source>
</evidence>
<evidence type="ECO:0000256" key="1">
    <source>
        <dbReference type="SAM" id="Coils"/>
    </source>
</evidence>
<gene>
    <name evidence="5" type="ORF">GGI59_005488</name>
</gene>
<feature type="compositionally biased region" description="Polar residues" evidence="2">
    <location>
        <begin position="258"/>
        <end position="283"/>
    </location>
</feature>
<keyword evidence="6" id="KW-1185">Reference proteome</keyword>
<dbReference type="InterPro" id="IPR005090">
    <property type="entry name" value="RepC_N"/>
</dbReference>
<organism evidence="5 6">
    <name type="scientific">Rhizobium lentis</name>
    <dbReference type="NCBI Taxonomy" id="1138194"/>
    <lineage>
        <taxon>Bacteria</taxon>
        <taxon>Pseudomonadati</taxon>
        <taxon>Pseudomonadota</taxon>
        <taxon>Alphaproteobacteria</taxon>
        <taxon>Hyphomicrobiales</taxon>
        <taxon>Rhizobiaceae</taxon>
        <taxon>Rhizobium/Agrobacterium group</taxon>
        <taxon>Rhizobium</taxon>
    </lineage>
</organism>
<dbReference type="Pfam" id="PF11800">
    <property type="entry name" value="RP-C_C"/>
    <property type="match status" value="1"/>
</dbReference>
<sequence length="403" mass="44006">MQSGNVTTPFGRRPITLALVTAQFKSADIRRGKSADKWKIYRDACDARSLLGLRDRALAVLNALVSFYPETELKEESNLVVFPSNAQLMARANGIAGTTLRENLALLVDAGLIQRNDSPNGKRYARKGSDGSIETAFGFSLAPLLARSEELAVMAQQVAEANRQLKIVKERITIARRDIRKLISAAMEDDVPGDWAKVEEFYVEAVSRLRRAKAAAELVVILDELEMLREEVINLLENHINLQESDTNGNEFRQHIQNSNTESSNEFEPSSRNEQGAKPSQNIGRKAEPIKSFPLGMVLRACPGISMYGPGGSIGGWRELMTAAVVVRSMLGVSPSAYQDACEAMGPENAAATMAAILERAGHITSAGGYLRDLTSRARRGEFSLGPMLMALLKVNSGRAMRA</sequence>
<protein>
    <submittedName>
        <fullName evidence="5">Replication initiation protein RepC</fullName>
    </submittedName>
</protein>
<dbReference type="EMBL" id="JACHBC010000014">
    <property type="protein sequence ID" value="MBB5563789.1"/>
    <property type="molecule type" value="Genomic_DNA"/>
</dbReference>
<feature type="coiled-coil region" evidence="1">
    <location>
        <begin position="151"/>
        <end position="178"/>
    </location>
</feature>
<dbReference type="Pfam" id="PF03428">
    <property type="entry name" value="RP-C"/>
    <property type="match status" value="1"/>
</dbReference>
<feature type="region of interest" description="Disordered" evidence="2">
    <location>
        <begin position="258"/>
        <end position="285"/>
    </location>
</feature>
<dbReference type="RefSeq" id="WP_183934954.1">
    <property type="nucleotide sequence ID" value="NZ_JACHBB010000018.1"/>
</dbReference>
<evidence type="ECO:0000313" key="5">
    <source>
        <dbReference type="EMBL" id="MBB5563789.1"/>
    </source>
</evidence>
<feature type="domain" description="Plasmid replication protein C N-terminal" evidence="3">
    <location>
        <begin position="13"/>
        <end position="186"/>
    </location>
</feature>
<evidence type="ECO:0000256" key="2">
    <source>
        <dbReference type="SAM" id="MobiDB-lite"/>
    </source>
</evidence>
<feature type="domain" description="Plasmid replication protein C C-terminal" evidence="4">
    <location>
        <begin position="294"/>
        <end position="394"/>
    </location>
</feature>